<comment type="caution">
    <text evidence="2">The sequence shown here is derived from an EMBL/GenBank/DDBJ whole genome shotgun (WGS) entry which is preliminary data.</text>
</comment>
<dbReference type="EMBL" id="LXQA011422598">
    <property type="protein sequence ID" value="MCI96733.1"/>
    <property type="molecule type" value="Genomic_DNA"/>
</dbReference>
<feature type="transmembrane region" description="Helical" evidence="1">
    <location>
        <begin position="21"/>
        <end position="41"/>
    </location>
</feature>
<evidence type="ECO:0000313" key="2">
    <source>
        <dbReference type="EMBL" id="MCI96733.1"/>
    </source>
</evidence>
<sequence length="46" mass="4734">MARAIAPKPSPTARPHGRLGLWLLVSGLFMGMEGGGGLRSVSLVMG</sequence>
<keyword evidence="3" id="KW-1185">Reference proteome</keyword>
<dbReference type="Proteomes" id="UP000265520">
    <property type="component" value="Unassembled WGS sequence"/>
</dbReference>
<evidence type="ECO:0000313" key="3">
    <source>
        <dbReference type="Proteomes" id="UP000265520"/>
    </source>
</evidence>
<keyword evidence="1" id="KW-1133">Transmembrane helix</keyword>
<dbReference type="AlphaFoldDB" id="A0A392WAB2"/>
<organism evidence="2 3">
    <name type="scientific">Trifolium medium</name>
    <dbReference type="NCBI Taxonomy" id="97028"/>
    <lineage>
        <taxon>Eukaryota</taxon>
        <taxon>Viridiplantae</taxon>
        <taxon>Streptophyta</taxon>
        <taxon>Embryophyta</taxon>
        <taxon>Tracheophyta</taxon>
        <taxon>Spermatophyta</taxon>
        <taxon>Magnoliopsida</taxon>
        <taxon>eudicotyledons</taxon>
        <taxon>Gunneridae</taxon>
        <taxon>Pentapetalae</taxon>
        <taxon>rosids</taxon>
        <taxon>fabids</taxon>
        <taxon>Fabales</taxon>
        <taxon>Fabaceae</taxon>
        <taxon>Papilionoideae</taxon>
        <taxon>50 kb inversion clade</taxon>
        <taxon>NPAAA clade</taxon>
        <taxon>Hologalegina</taxon>
        <taxon>IRL clade</taxon>
        <taxon>Trifolieae</taxon>
        <taxon>Trifolium</taxon>
    </lineage>
</organism>
<feature type="non-terminal residue" evidence="2">
    <location>
        <position position="46"/>
    </location>
</feature>
<accession>A0A392WAB2</accession>
<name>A0A392WAB2_9FABA</name>
<protein>
    <submittedName>
        <fullName evidence="2">Uncharacterized protein</fullName>
    </submittedName>
</protein>
<reference evidence="2 3" key="1">
    <citation type="journal article" date="2018" name="Front. Plant Sci.">
        <title>Red Clover (Trifolium pratense) and Zigzag Clover (T. medium) - A Picture of Genomic Similarities and Differences.</title>
        <authorList>
            <person name="Dluhosova J."/>
            <person name="Istvanek J."/>
            <person name="Nedelnik J."/>
            <person name="Repkova J."/>
        </authorList>
    </citation>
    <scope>NUCLEOTIDE SEQUENCE [LARGE SCALE GENOMIC DNA]</scope>
    <source>
        <strain evidence="3">cv. 10/8</strain>
        <tissue evidence="2">Leaf</tissue>
    </source>
</reference>
<keyword evidence="1" id="KW-0812">Transmembrane</keyword>
<evidence type="ECO:0000256" key="1">
    <source>
        <dbReference type="SAM" id="Phobius"/>
    </source>
</evidence>
<proteinExistence type="predicted"/>
<keyword evidence="1" id="KW-0472">Membrane</keyword>